<dbReference type="InterPro" id="IPR036515">
    <property type="entry name" value="Transposase_17_sf"/>
</dbReference>
<dbReference type="GO" id="GO:0043565">
    <property type="term" value="F:sequence-specific DNA binding"/>
    <property type="evidence" value="ECO:0007669"/>
    <property type="project" value="TreeGrafter"/>
</dbReference>
<dbReference type="PROSITE" id="PS51257">
    <property type="entry name" value="PROKAR_LIPOPROTEIN"/>
    <property type="match status" value="1"/>
</dbReference>
<comment type="caution">
    <text evidence="2">The sequence shown here is derived from an EMBL/GenBank/DDBJ whole genome shotgun (WGS) entry which is preliminary data.</text>
</comment>
<dbReference type="Pfam" id="PF01797">
    <property type="entry name" value="Y1_Tnp"/>
    <property type="match status" value="1"/>
</dbReference>
<feature type="domain" description="Transposase IS200-like" evidence="1">
    <location>
        <begin position="10"/>
        <end position="121"/>
    </location>
</feature>
<dbReference type="NCBIfam" id="NF047646">
    <property type="entry name" value="REP_Tyr_transpos"/>
    <property type="match status" value="1"/>
</dbReference>
<dbReference type="GO" id="GO:0006313">
    <property type="term" value="P:DNA transposition"/>
    <property type="evidence" value="ECO:0007669"/>
    <property type="project" value="InterPro"/>
</dbReference>
<dbReference type="InterPro" id="IPR002686">
    <property type="entry name" value="Transposase_17"/>
</dbReference>
<sequence>MPRGLERLHCTGHFHFLTFSCYQRQPFFGNAAACDLFEDALERTRERFRWLISGYVVMPEHVHLVVNEPEIHGTLADAVKGLKLSVTLRQNRRPFWQARYYDFNLFTEAKHSEKLRYLHRNPVTRGLVAKPEDWRWSSFRHHSTGVQGVVQVESWWSFVERERRERESRVRTDGPGAPGFS</sequence>
<evidence type="ECO:0000313" key="2">
    <source>
        <dbReference type="EMBL" id="HGY94488.1"/>
    </source>
</evidence>
<dbReference type="AlphaFoldDB" id="A0A7V4XSN9"/>
<proteinExistence type="predicted"/>
<protein>
    <submittedName>
        <fullName evidence="2">Transposase</fullName>
    </submittedName>
</protein>
<dbReference type="Gene3D" id="3.30.70.1290">
    <property type="entry name" value="Transposase IS200-like"/>
    <property type="match status" value="1"/>
</dbReference>
<evidence type="ECO:0000259" key="1">
    <source>
        <dbReference type="SMART" id="SM01321"/>
    </source>
</evidence>
<gene>
    <name evidence="2" type="ORF">ENW50_07375</name>
</gene>
<dbReference type="GO" id="GO:0004803">
    <property type="term" value="F:transposase activity"/>
    <property type="evidence" value="ECO:0007669"/>
    <property type="project" value="InterPro"/>
</dbReference>
<organism evidence="2">
    <name type="scientific">Acidobacterium capsulatum</name>
    <dbReference type="NCBI Taxonomy" id="33075"/>
    <lineage>
        <taxon>Bacteria</taxon>
        <taxon>Pseudomonadati</taxon>
        <taxon>Acidobacteriota</taxon>
        <taxon>Terriglobia</taxon>
        <taxon>Terriglobales</taxon>
        <taxon>Acidobacteriaceae</taxon>
        <taxon>Acidobacterium</taxon>
    </lineage>
</organism>
<dbReference type="InterPro" id="IPR052715">
    <property type="entry name" value="RAYT_transposase"/>
</dbReference>
<accession>A0A7V4XSN9</accession>
<dbReference type="SMART" id="SM01321">
    <property type="entry name" value="Y1_Tnp"/>
    <property type="match status" value="1"/>
</dbReference>
<dbReference type="EMBL" id="DTKL01000043">
    <property type="protein sequence ID" value="HGY94488.1"/>
    <property type="molecule type" value="Genomic_DNA"/>
</dbReference>
<name>A0A7V4XSN9_9BACT</name>
<reference evidence="2" key="1">
    <citation type="journal article" date="2020" name="mSystems">
        <title>Genome- and Community-Level Interaction Insights into Carbon Utilization and Element Cycling Functions of Hydrothermarchaeota in Hydrothermal Sediment.</title>
        <authorList>
            <person name="Zhou Z."/>
            <person name="Liu Y."/>
            <person name="Xu W."/>
            <person name="Pan J."/>
            <person name="Luo Z.H."/>
            <person name="Li M."/>
        </authorList>
    </citation>
    <scope>NUCLEOTIDE SEQUENCE [LARGE SCALE GENOMIC DNA]</scope>
    <source>
        <strain evidence="2">SpSt-855</strain>
    </source>
</reference>
<dbReference type="PANTHER" id="PTHR36966">
    <property type="entry name" value="REP-ASSOCIATED TYROSINE TRANSPOSASE"/>
    <property type="match status" value="1"/>
</dbReference>
<dbReference type="PANTHER" id="PTHR36966:SF1">
    <property type="entry name" value="REP-ASSOCIATED TYROSINE TRANSPOSASE"/>
    <property type="match status" value="1"/>
</dbReference>
<dbReference type="SUPFAM" id="SSF143422">
    <property type="entry name" value="Transposase IS200-like"/>
    <property type="match status" value="1"/>
</dbReference>